<evidence type="ECO:0000256" key="2">
    <source>
        <dbReference type="ARBA" id="ARBA00022730"/>
    </source>
</evidence>
<dbReference type="InterPro" id="IPR019927">
    <property type="entry name" value="Ribosomal_uL3_bac/org-type"/>
</dbReference>
<evidence type="ECO:0000256" key="1">
    <source>
        <dbReference type="ARBA" id="ARBA00006540"/>
    </source>
</evidence>
<dbReference type="Gene3D" id="3.30.160.810">
    <property type="match status" value="1"/>
</dbReference>
<dbReference type="EMBL" id="CP030850">
    <property type="protein sequence ID" value="AXE19384.1"/>
    <property type="molecule type" value="Genomic_DNA"/>
</dbReference>
<keyword evidence="3 7" id="KW-0694">RNA-binding</keyword>
<evidence type="ECO:0000256" key="5">
    <source>
        <dbReference type="ARBA" id="ARBA00023274"/>
    </source>
</evidence>
<dbReference type="InterPro" id="IPR009000">
    <property type="entry name" value="Transl_B-barrel_sf"/>
</dbReference>
<dbReference type="KEGG" id="run:DR864_17335"/>
<dbReference type="AlphaFoldDB" id="A0A344TL63"/>
<comment type="subunit">
    <text evidence="7">Part of the 50S ribosomal subunit. Forms a cluster with proteins L14 and L19.</text>
</comment>
<keyword evidence="5 7" id="KW-0687">Ribonucleoprotein</keyword>
<dbReference type="OrthoDB" id="9806135at2"/>
<evidence type="ECO:0000256" key="6">
    <source>
        <dbReference type="ARBA" id="ARBA00035243"/>
    </source>
</evidence>
<evidence type="ECO:0000313" key="8">
    <source>
        <dbReference type="EMBL" id="AXE19384.1"/>
    </source>
</evidence>
<dbReference type="FunFam" id="2.40.30.10:FF:000047">
    <property type="entry name" value="50S ribosomal protein L3"/>
    <property type="match status" value="1"/>
</dbReference>
<keyword evidence="4 7" id="KW-0689">Ribosomal protein</keyword>
<dbReference type="InterPro" id="IPR000597">
    <property type="entry name" value="Ribosomal_uL3"/>
</dbReference>
<dbReference type="GO" id="GO:0006412">
    <property type="term" value="P:translation"/>
    <property type="evidence" value="ECO:0007669"/>
    <property type="project" value="UniProtKB-UniRule"/>
</dbReference>
<dbReference type="PANTHER" id="PTHR11229">
    <property type="entry name" value="50S RIBOSOMAL PROTEIN L3"/>
    <property type="match status" value="1"/>
</dbReference>
<protein>
    <recommendedName>
        <fullName evidence="6 7">Large ribosomal subunit protein uL3</fullName>
    </recommendedName>
</protein>
<dbReference type="NCBIfam" id="TIGR03625">
    <property type="entry name" value="L3_bact"/>
    <property type="match status" value="1"/>
</dbReference>
<dbReference type="RefSeq" id="WP_114068157.1">
    <property type="nucleotide sequence ID" value="NZ_CP030850.1"/>
</dbReference>
<evidence type="ECO:0000256" key="7">
    <source>
        <dbReference type="HAMAP-Rule" id="MF_01325"/>
    </source>
</evidence>
<accession>A0A344TL63</accession>
<comment type="function">
    <text evidence="7">One of the primary rRNA binding proteins, it binds directly near the 3'-end of the 23S rRNA, where it nucleates assembly of the 50S subunit.</text>
</comment>
<dbReference type="GO" id="GO:0003735">
    <property type="term" value="F:structural constituent of ribosome"/>
    <property type="evidence" value="ECO:0007669"/>
    <property type="project" value="UniProtKB-UniRule"/>
</dbReference>
<comment type="similarity">
    <text evidence="1 7">Belongs to the universal ribosomal protein uL3 family.</text>
</comment>
<evidence type="ECO:0000256" key="3">
    <source>
        <dbReference type="ARBA" id="ARBA00022884"/>
    </source>
</evidence>
<dbReference type="GO" id="GO:0022625">
    <property type="term" value="C:cytosolic large ribosomal subunit"/>
    <property type="evidence" value="ECO:0007669"/>
    <property type="project" value="TreeGrafter"/>
</dbReference>
<gene>
    <name evidence="7" type="primary">rplC</name>
    <name evidence="8" type="ORF">DR864_17335</name>
</gene>
<dbReference type="GO" id="GO:0019843">
    <property type="term" value="F:rRNA binding"/>
    <property type="evidence" value="ECO:0007669"/>
    <property type="project" value="UniProtKB-UniRule"/>
</dbReference>
<proteinExistence type="inferred from homology"/>
<dbReference type="SUPFAM" id="SSF50447">
    <property type="entry name" value="Translation proteins"/>
    <property type="match status" value="1"/>
</dbReference>
<dbReference type="Proteomes" id="UP000251993">
    <property type="component" value="Chromosome"/>
</dbReference>
<keyword evidence="2 7" id="KW-0699">rRNA-binding</keyword>
<evidence type="ECO:0000313" key="9">
    <source>
        <dbReference type="Proteomes" id="UP000251993"/>
    </source>
</evidence>
<sequence>MSGLIGKKIGMTSVYSADGQALACTVIEAGPCVVTQVKTDETDGYKAIQLGFGEKKEKHTTQPLVGHFKKAGTTPKRKLVEFKEFEEELNLGQALSVADVFGEGDFVDVVGTAKGRGFQGVVKRHGFAGVGGQTHGQHNRQRHPGSIGACSFPSRVFKGIRMAGRMGNNRVKVQNLKVLKVIPEQNLVVISGSVPGAKNSFVIIEK</sequence>
<evidence type="ECO:0000256" key="4">
    <source>
        <dbReference type="ARBA" id="ARBA00022980"/>
    </source>
</evidence>
<name>A0A344TL63_9BACT</name>
<dbReference type="Pfam" id="PF00297">
    <property type="entry name" value="Ribosomal_L3"/>
    <property type="match status" value="1"/>
</dbReference>
<dbReference type="HAMAP" id="MF_01325_B">
    <property type="entry name" value="Ribosomal_uL3_B"/>
    <property type="match status" value="1"/>
</dbReference>
<dbReference type="PANTHER" id="PTHR11229:SF16">
    <property type="entry name" value="LARGE RIBOSOMAL SUBUNIT PROTEIN UL3C"/>
    <property type="match status" value="1"/>
</dbReference>
<keyword evidence="9" id="KW-1185">Reference proteome</keyword>
<reference evidence="8 9" key="1">
    <citation type="submission" date="2018-07" db="EMBL/GenBank/DDBJ databases">
        <title>Genome sequencing of Runella.</title>
        <authorList>
            <person name="Baek M.-G."/>
            <person name="Yi H."/>
        </authorList>
    </citation>
    <scope>NUCLEOTIDE SEQUENCE [LARGE SCALE GENOMIC DNA]</scope>
    <source>
        <strain evidence="8 9">HYN0085</strain>
    </source>
</reference>
<dbReference type="FunFam" id="3.30.160.810:FF:000001">
    <property type="entry name" value="50S ribosomal protein L3"/>
    <property type="match status" value="1"/>
</dbReference>
<dbReference type="Gene3D" id="2.40.30.10">
    <property type="entry name" value="Translation factors"/>
    <property type="match status" value="1"/>
</dbReference>
<organism evidence="8 9">
    <name type="scientific">Runella rosea</name>
    <dbReference type="NCBI Taxonomy" id="2259595"/>
    <lineage>
        <taxon>Bacteria</taxon>
        <taxon>Pseudomonadati</taxon>
        <taxon>Bacteroidota</taxon>
        <taxon>Cytophagia</taxon>
        <taxon>Cytophagales</taxon>
        <taxon>Spirosomataceae</taxon>
        <taxon>Runella</taxon>
    </lineage>
</organism>